<keyword evidence="4 9" id="KW-0812">Transmembrane</keyword>
<dbReference type="EnsemblMetazoa" id="SCAU004916-RA">
    <property type="protein sequence ID" value="SCAU004916-PA"/>
    <property type="gene ID" value="SCAU004916"/>
</dbReference>
<evidence type="ECO:0000313" key="11">
    <source>
        <dbReference type="Proteomes" id="UP000095300"/>
    </source>
</evidence>
<feature type="transmembrane region" description="Helical" evidence="9">
    <location>
        <begin position="302"/>
        <end position="324"/>
    </location>
</feature>
<dbReference type="InterPro" id="IPR009318">
    <property type="entry name" value="Gustatory_rcpt"/>
</dbReference>
<evidence type="ECO:0000256" key="9">
    <source>
        <dbReference type="SAM" id="Phobius"/>
    </source>
</evidence>
<sequence>MSMGKQTFHESIRKILFISQIFALFPISNVCHRNVAQLQYKWMSLPVAYATVIMILNVMEFGIVIYYTFRTGLSFHSLGTIALYLVCLLEHYYLWRLAKKWPKLMQQWRQVEEFFIKIPYRQFMTYNMQFWLWFWYLFIMLCGLTEHCLLVFNSFQKSDLERIQCNLNVSYWETLYGRERPHLRMVLPFRFWLLPLFEWLNLTLAYPRSFTDAFVILVSIGLAARFKQILLRIKHVKGRPMPSIFWREVREHYLVLKKLLRLLNNEMSALILISCANNMYFICCQLFNSFTNIGVDWVAELAFWFSLVYNIFRTILTLSLAALIDEYTKKIIACLRDVPSRSWCIETQRFSEQLAVDVTAFSAAGFFSLTRKLILAMASTVVTYELMVSSVINEAAIKQVTSYCKHYERFEEIGENVQQIS</sequence>
<evidence type="ECO:0000313" key="10">
    <source>
        <dbReference type="EnsemblMetazoa" id="SCAU004916-PA"/>
    </source>
</evidence>
<keyword evidence="6 9" id="KW-0472">Membrane</keyword>
<dbReference type="OrthoDB" id="5800391at2759"/>
<evidence type="ECO:0000256" key="3">
    <source>
        <dbReference type="ARBA" id="ARBA00022475"/>
    </source>
</evidence>
<evidence type="ECO:0000256" key="4">
    <source>
        <dbReference type="ARBA" id="ARBA00022692"/>
    </source>
</evidence>
<feature type="transmembrane region" description="Helical" evidence="9">
    <location>
        <begin position="49"/>
        <end position="69"/>
    </location>
</feature>
<proteinExistence type="inferred from homology"/>
<reference evidence="10" key="1">
    <citation type="submission" date="2020-05" db="UniProtKB">
        <authorList>
            <consortium name="EnsemblMetazoa"/>
        </authorList>
    </citation>
    <scope>IDENTIFICATION</scope>
    <source>
        <strain evidence="10">USDA</strain>
    </source>
</reference>
<feature type="transmembrane region" description="Helical" evidence="9">
    <location>
        <begin position="76"/>
        <end position="95"/>
    </location>
</feature>
<dbReference type="PANTHER" id="PTHR21421:SF35">
    <property type="entry name" value="GUSTATORY RECEPTOR FOR SUGAR TASTE 64B-RELATED"/>
    <property type="match status" value="1"/>
</dbReference>
<protein>
    <recommendedName>
        <fullName evidence="8">Gustatory receptor</fullName>
    </recommendedName>
</protein>
<dbReference type="GO" id="GO:0007165">
    <property type="term" value="P:signal transduction"/>
    <property type="evidence" value="ECO:0007669"/>
    <property type="project" value="UniProtKB-KW"/>
</dbReference>
<dbReference type="GO" id="GO:0005886">
    <property type="term" value="C:plasma membrane"/>
    <property type="evidence" value="ECO:0007669"/>
    <property type="project" value="UniProtKB-SubCell"/>
</dbReference>
<comment type="function">
    <text evidence="8">Plays a role in the sugar gustatory response.</text>
</comment>
<dbReference type="GO" id="GO:0033041">
    <property type="term" value="F:sweet taste receptor activity"/>
    <property type="evidence" value="ECO:0007669"/>
    <property type="project" value="TreeGrafter"/>
</dbReference>
<keyword evidence="5 9" id="KW-1133">Transmembrane helix</keyword>
<dbReference type="Proteomes" id="UP000095300">
    <property type="component" value="Unassembled WGS sequence"/>
</dbReference>
<dbReference type="KEGG" id="scac:106095052"/>
<evidence type="ECO:0000256" key="8">
    <source>
        <dbReference type="PIRNR" id="PIRNR038981"/>
    </source>
</evidence>
<keyword evidence="7 8" id="KW-0675">Receptor</keyword>
<organism evidence="10 11">
    <name type="scientific">Stomoxys calcitrans</name>
    <name type="common">Stable fly</name>
    <name type="synonym">Conops calcitrans</name>
    <dbReference type="NCBI Taxonomy" id="35570"/>
    <lineage>
        <taxon>Eukaryota</taxon>
        <taxon>Metazoa</taxon>
        <taxon>Ecdysozoa</taxon>
        <taxon>Arthropoda</taxon>
        <taxon>Hexapoda</taxon>
        <taxon>Insecta</taxon>
        <taxon>Pterygota</taxon>
        <taxon>Neoptera</taxon>
        <taxon>Endopterygota</taxon>
        <taxon>Diptera</taxon>
        <taxon>Brachycera</taxon>
        <taxon>Muscomorpha</taxon>
        <taxon>Muscoidea</taxon>
        <taxon>Muscidae</taxon>
        <taxon>Stomoxys</taxon>
    </lineage>
</organism>
<dbReference type="Pfam" id="PF06151">
    <property type="entry name" value="Trehalose_recp"/>
    <property type="match status" value="1"/>
</dbReference>
<keyword evidence="11" id="KW-1185">Reference proteome</keyword>
<evidence type="ECO:0000256" key="2">
    <source>
        <dbReference type="ARBA" id="ARBA00005327"/>
    </source>
</evidence>
<dbReference type="VEuPathDB" id="VectorBase:SCAU004916"/>
<comment type="subcellular location">
    <subcellularLocation>
        <location evidence="1">Cell membrane</location>
        <topology evidence="1">Multi-pass membrane protein</topology>
    </subcellularLocation>
</comment>
<feature type="transmembrane region" description="Helical" evidence="9">
    <location>
        <begin position="130"/>
        <end position="152"/>
    </location>
</feature>
<name>A0A1I8P546_STOCA</name>
<keyword evidence="8" id="KW-0807">Transducer</keyword>
<evidence type="ECO:0000256" key="6">
    <source>
        <dbReference type="ARBA" id="ARBA00023136"/>
    </source>
</evidence>
<dbReference type="STRING" id="35570.A0A1I8P546"/>
<keyword evidence="3" id="KW-1003">Cell membrane</keyword>
<dbReference type="PIRSF" id="PIRSF038981">
    <property type="entry name" value="GRP"/>
    <property type="match status" value="1"/>
</dbReference>
<comment type="similarity">
    <text evidence="2">Belongs to the insect chemoreceptor superfamily. Gustatory receptor (GR) family. Gr5a subfamily.</text>
</comment>
<feature type="transmembrane region" description="Helical" evidence="9">
    <location>
        <begin position="267"/>
        <end position="290"/>
    </location>
</feature>
<dbReference type="PANTHER" id="PTHR21421">
    <property type="entry name" value="GUSTATORY RECEPTOR"/>
    <property type="match status" value="1"/>
</dbReference>
<evidence type="ECO:0000256" key="5">
    <source>
        <dbReference type="ARBA" id="ARBA00022989"/>
    </source>
</evidence>
<evidence type="ECO:0000256" key="1">
    <source>
        <dbReference type="ARBA" id="ARBA00004651"/>
    </source>
</evidence>
<accession>A0A1I8P546</accession>
<evidence type="ECO:0000256" key="7">
    <source>
        <dbReference type="ARBA" id="ARBA00023170"/>
    </source>
</evidence>
<feature type="transmembrane region" description="Helical" evidence="9">
    <location>
        <begin position="213"/>
        <end position="231"/>
    </location>
</feature>
<dbReference type="AlphaFoldDB" id="A0A1I8P546"/>
<gene>
    <name evidence="10" type="primary">106095052</name>
</gene>